<dbReference type="InterPro" id="IPR044974">
    <property type="entry name" value="Disease_R_plants"/>
</dbReference>
<dbReference type="Pfam" id="PF18052">
    <property type="entry name" value="Rx_N"/>
    <property type="match status" value="1"/>
</dbReference>
<dbReference type="AlphaFoldDB" id="A0A0D9XHZ6"/>
<evidence type="ECO:0000256" key="2">
    <source>
        <dbReference type="ARBA" id="ARBA00022614"/>
    </source>
</evidence>
<proteinExistence type="inferred from homology"/>
<dbReference type="SUPFAM" id="SSF52058">
    <property type="entry name" value="L domain-like"/>
    <property type="match status" value="1"/>
</dbReference>
<feature type="domain" description="NB-ARC" evidence="7">
    <location>
        <begin position="179"/>
        <end position="353"/>
    </location>
</feature>
<evidence type="ECO:0000259" key="10">
    <source>
        <dbReference type="Pfam" id="PF23598"/>
    </source>
</evidence>
<dbReference type="Pfam" id="PF23598">
    <property type="entry name" value="LRR_14"/>
    <property type="match status" value="1"/>
</dbReference>
<dbReference type="HOGENOM" id="CLU_000837_25_4_1"/>
<dbReference type="InterPro" id="IPR041118">
    <property type="entry name" value="Rx_N"/>
</dbReference>
<dbReference type="PANTHER" id="PTHR23155:SF1166">
    <property type="entry name" value="NB-ARC DOMAIN CONTAINING PROTEIN, EXPRESSED"/>
    <property type="match status" value="1"/>
</dbReference>
<dbReference type="eggNOG" id="KOG4658">
    <property type="taxonomic scope" value="Eukaryota"/>
</dbReference>
<dbReference type="Gramene" id="LPERR10G02350.1">
    <property type="protein sequence ID" value="LPERR10G02350.1"/>
    <property type="gene ID" value="LPERR10G02350"/>
</dbReference>
<dbReference type="InterPro" id="IPR058922">
    <property type="entry name" value="WHD_DRP"/>
</dbReference>
<evidence type="ECO:0000313" key="11">
    <source>
        <dbReference type="EnsemblPlants" id="LPERR10G02350.1"/>
    </source>
</evidence>
<evidence type="ECO:0000259" key="8">
    <source>
        <dbReference type="Pfam" id="PF18052"/>
    </source>
</evidence>
<dbReference type="GO" id="GO:0002758">
    <property type="term" value="P:innate immune response-activating signaling pathway"/>
    <property type="evidence" value="ECO:0007669"/>
    <property type="project" value="UniProtKB-ARBA"/>
</dbReference>
<dbReference type="FunFam" id="1.10.10.10:FF:000322">
    <property type="entry name" value="Probable disease resistance protein At1g63360"/>
    <property type="match status" value="1"/>
</dbReference>
<dbReference type="Gene3D" id="3.80.10.10">
    <property type="entry name" value="Ribonuclease Inhibitor"/>
    <property type="match status" value="1"/>
</dbReference>
<dbReference type="InterPro" id="IPR042197">
    <property type="entry name" value="Apaf_helical"/>
</dbReference>
<dbReference type="GO" id="GO:0009626">
    <property type="term" value="P:plant-type hypersensitive response"/>
    <property type="evidence" value="ECO:0007669"/>
    <property type="project" value="UniProtKB-ARBA"/>
</dbReference>
<feature type="domain" description="Disease resistance protein winged helix" evidence="9">
    <location>
        <begin position="440"/>
        <end position="511"/>
    </location>
</feature>
<accession>A0A0D9XHZ6</accession>
<evidence type="ECO:0000256" key="4">
    <source>
        <dbReference type="ARBA" id="ARBA00022741"/>
    </source>
</evidence>
<dbReference type="PRINTS" id="PR00364">
    <property type="entry name" value="DISEASERSIST"/>
</dbReference>
<sequence>MAEAAVVQALIKIGSAFGDVALQQLKDFLKKEAALLQELPLHAKCIERELYMIRSFLMQSRAKIHSTENEILKSWVVRVRKVAYRVEDLMDQYSYNVALLLEEGVFSRMMHATYYATTFHGIATGLKEVDTEIKHLSELKIKYTEYFSELLRDTSDNTQAHLSRDSSFHTVKEGIVGMKDEIQSLNSWLGRDDCTRVVISVWGLFGLGKTTVVRKVYESNKELKNFDCYSWIEVPHKYNNDVMLRQLIKDLCQDQSQIPGNLDIMYGSQLADILCAVLSKKRYLIVLDNIWDAAAFHGLSSFFIDNDNASRIIITTRTSDVASLAQDAYKLKLKPLAHEDAMELFCRRAFQKSHMTCPQHLQSLCDKIVRKCGGLPSAIYAIGNLLAVREQTEVAWKTMDDQFQCMLEDNPGLGEVRSALSVSILFLPRHLMNCFLYCSLFPQNYPLSRESLVKLWTAEGFITRRGDSTLEEVADEYLMELIRGSLLQLLETDEIGRVAFCKMHDIVRDLALSYSRKEMFGLNEGDLHTDQKEDVRRLSISRCNKNVRSSLEFPRLRTFIATSRAADSDLLNSLIQKSKYLAVLELQDSPIDIIPANIGELFNLHYLGLRRTSVKSLPKSIEKLNNLETLDLKYTGVGELPKEICKLKKLRHLFADKIIDPSRSVFRYFKGMQLPHGFSHLDEIQTLETVEATKDSIELLGNLTALRTLWVENVNRADCTMLFTSLSAMENLSSLLISASNDYEALDFGTFNPLEMKLQKLIIRGCLDSGTFGKPLFSKHGSHIKYLSLSSSRVGNDPFPLLADYMPNLIYLSIRKWCCAEEITLRKGKFPRLTTLFLGDMKQVHTVIIEPSAIESLEALYLVSLTAMTTVPRGLELVTSLRKLNVWGQSNEFKLQWERENWGTKLHHVPEIRV</sequence>
<dbReference type="Gene3D" id="1.20.5.4130">
    <property type="match status" value="1"/>
</dbReference>
<organism evidence="11 12">
    <name type="scientific">Leersia perrieri</name>
    <dbReference type="NCBI Taxonomy" id="77586"/>
    <lineage>
        <taxon>Eukaryota</taxon>
        <taxon>Viridiplantae</taxon>
        <taxon>Streptophyta</taxon>
        <taxon>Embryophyta</taxon>
        <taxon>Tracheophyta</taxon>
        <taxon>Spermatophyta</taxon>
        <taxon>Magnoliopsida</taxon>
        <taxon>Liliopsida</taxon>
        <taxon>Poales</taxon>
        <taxon>Poaceae</taxon>
        <taxon>BOP clade</taxon>
        <taxon>Oryzoideae</taxon>
        <taxon>Oryzeae</taxon>
        <taxon>Oryzinae</taxon>
        <taxon>Leersia</taxon>
    </lineage>
</organism>
<dbReference type="GO" id="GO:0042742">
    <property type="term" value="P:defense response to bacterium"/>
    <property type="evidence" value="ECO:0007669"/>
    <property type="project" value="UniProtKB-ARBA"/>
</dbReference>
<feature type="domain" description="Disease resistance N-terminal" evidence="8">
    <location>
        <begin position="20"/>
        <end position="98"/>
    </location>
</feature>
<dbReference type="InterPro" id="IPR032675">
    <property type="entry name" value="LRR_dom_sf"/>
</dbReference>
<dbReference type="Gene3D" id="1.10.10.10">
    <property type="entry name" value="Winged helix-like DNA-binding domain superfamily/Winged helix DNA-binding domain"/>
    <property type="match status" value="1"/>
</dbReference>
<keyword evidence="5" id="KW-0611">Plant defense</keyword>
<evidence type="ECO:0000256" key="1">
    <source>
        <dbReference type="ARBA" id="ARBA00008894"/>
    </source>
</evidence>
<dbReference type="InterPro" id="IPR036388">
    <property type="entry name" value="WH-like_DNA-bd_sf"/>
</dbReference>
<name>A0A0D9XHZ6_9ORYZ</name>
<evidence type="ECO:0000259" key="7">
    <source>
        <dbReference type="Pfam" id="PF00931"/>
    </source>
</evidence>
<feature type="domain" description="Disease resistance R13L4/SHOC-2-like LRR" evidence="10">
    <location>
        <begin position="557"/>
        <end position="900"/>
    </location>
</feature>
<reference evidence="11 12" key="1">
    <citation type="submission" date="2012-08" db="EMBL/GenBank/DDBJ databases">
        <title>Oryza genome evolution.</title>
        <authorList>
            <person name="Wing R.A."/>
        </authorList>
    </citation>
    <scope>NUCLEOTIDE SEQUENCE</scope>
</reference>
<evidence type="ECO:0000256" key="5">
    <source>
        <dbReference type="ARBA" id="ARBA00022821"/>
    </source>
</evidence>
<dbReference type="Pfam" id="PF23559">
    <property type="entry name" value="WHD_DRP"/>
    <property type="match status" value="1"/>
</dbReference>
<dbReference type="STRING" id="77586.A0A0D9XHZ6"/>
<evidence type="ECO:0000256" key="6">
    <source>
        <dbReference type="ARBA" id="ARBA00023054"/>
    </source>
</evidence>
<keyword evidence="2" id="KW-0433">Leucine-rich repeat</keyword>
<dbReference type="SUPFAM" id="SSF52540">
    <property type="entry name" value="P-loop containing nucleoside triphosphate hydrolases"/>
    <property type="match status" value="1"/>
</dbReference>
<dbReference type="InterPro" id="IPR055414">
    <property type="entry name" value="LRR_R13L4/SHOC2-like"/>
</dbReference>
<dbReference type="Proteomes" id="UP000032180">
    <property type="component" value="Chromosome 10"/>
</dbReference>
<evidence type="ECO:0000259" key="9">
    <source>
        <dbReference type="Pfam" id="PF23559"/>
    </source>
</evidence>
<dbReference type="InterPro" id="IPR027417">
    <property type="entry name" value="P-loop_NTPase"/>
</dbReference>
<dbReference type="InterPro" id="IPR038005">
    <property type="entry name" value="RX-like_CC"/>
</dbReference>
<evidence type="ECO:0008006" key="13">
    <source>
        <dbReference type="Google" id="ProtNLM"/>
    </source>
</evidence>
<keyword evidence="6" id="KW-0175">Coiled coil</keyword>
<dbReference type="Pfam" id="PF00931">
    <property type="entry name" value="NB-ARC"/>
    <property type="match status" value="1"/>
</dbReference>
<dbReference type="InterPro" id="IPR002182">
    <property type="entry name" value="NB-ARC"/>
</dbReference>
<dbReference type="Gene3D" id="3.40.50.300">
    <property type="entry name" value="P-loop containing nucleotide triphosphate hydrolases"/>
    <property type="match status" value="1"/>
</dbReference>
<reference evidence="11" key="3">
    <citation type="submission" date="2015-04" db="UniProtKB">
        <authorList>
            <consortium name="EnsemblPlants"/>
        </authorList>
    </citation>
    <scope>IDENTIFICATION</scope>
</reference>
<dbReference type="PANTHER" id="PTHR23155">
    <property type="entry name" value="DISEASE RESISTANCE PROTEIN RP"/>
    <property type="match status" value="1"/>
</dbReference>
<comment type="similarity">
    <text evidence="1">Belongs to the disease resistance NB-LRR family.</text>
</comment>
<keyword evidence="12" id="KW-1185">Reference proteome</keyword>
<dbReference type="EnsemblPlants" id="LPERR10G02350.1">
    <property type="protein sequence ID" value="LPERR10G02350.1"/>
    <property type="gene ID" value="LPERR10G02350"/>
</dbReference>
<reference evidence="12" key="2">
    <citation type="submission" date="2013-12" db="EMBL/GenBank/DDBJ databases">
        <authorList>
            <person name="Yu Y."/>
            <person name="Lee S."/>
            <person name="de Baynast K."/>
            <person name="Wissotski M."/>
            <person name="Liu L."/>
            <person name="Talag J."/>
            <person name="Goicoechea J."/>
            <person name="Angelova A."/>
            <person name="Jetty R."/>
            <person name="Kudrna D."/>
            <person name="Golser W."/>
            <person name="Rivera L."/>
            <person name="Zhang J."/>
            <person name="Wing R."/>
        </authorList>
    </citation>
    <scope>NUCLEOTIDE SEQUENCE</scope>
</reference>
<protein>
    <recommendedName>
        <fullName evidence="13">NB-ARC domain-containing protein</fullName>
    </recommendedName>
</protein>
<dbReference type="GO" id="GO:0043531">
    <property type="term" value="F:ADP binding"/>
    <property type="evidence" value="ECO:0007669"/>
    <property type="project" value="InterPro"/>
</dbReference>
<keyword evidence="4" id="KW-0547">Nucleotide-binding</keyword>
<dbReference type="Gene3D" id="1.10.8.430">
    <property type="entry name" value="Helical domain of apoptotic protease-activating factors"/>
    <property type="match status" value="1"/>
</dbReference>
<keyword evidence="3" id="KW-0677">Repeat</keyword>
<dbReference type="CDD" id="cd14798">
    <property type="entry name" value="RX-CC_like"/>
    <property type="match status" value="1"/>
</dbReference>
<evidence type="ECO:0000256" key="3">
    <source>
        <dbReference type="ARBA" id="ARBA00022737"/>
    </source>
</evidence>
<evidence type="ECO:0000313" key="12">
    <source>
        <dbReference type="Proteomes" id="UP000032180"/>
    </source>
</evidence>